<dbReference type="AlphaFoldDB" id="A0A1D3TQV4"/>
<evidence type="ECO:0000256" key="3">
    <source>
        <dbReference type="ARBA" id="ARBA00023002"/>
    </source>
</evidence>
<evidence type="ECO:0000259" key="5">
    <source>
        <dbReference type="Pfam" id="PF02558"/>
    </source>
</evidence>
<dbReference type="GO" id="GO:0008677">
    <property type="term" value="F:2-dehydropantoate 2-reductase activity"/>
    <property type="evidence" value="ECO:0007669"/>
    <property type="project" value="UniProtKB-EC"/>
</dbReference>
<dbReference type="Gene3D" id="3.40.50.720">
    <property type="entry name" value="NAD(P)-binding Rossmann-like Domain"/>
    <property type="match status" value="1"/>
</dbReference>
<dbReference type="Gene3D" id="1.10.1040.10">
    <property type="entry name" value="N-(1-d-carboxylethyl)-l-norvaline Dehydrogenase, domain 2"/>
    <property type="match status" value="1"/>
</dbReference>
<dbReference type="Pfam" id="PF08546">
    <property type="entry name" value="ApbA_C"/>
    <property type="match status" value="1"/>
</dbReference>
<dbReference type="OrthoDB" id="9793586at2"/>
<dbReference type="InterPro" id="IPR008927">
    <property type="entry name" value="6-PGluconate_DH-like_C_sf"/>
</dbReference>
<evidence type="ECO:0000256" key="4">
    <source>
        <dbReference type="RuleBase" id="RU362068"/>
    </source>
</evidence>
<dbReference type="PANTHER" id="PTHR21708">
    <property type="entry name" value="PROBABLE 2-DEHYDROPANTOATE 2-REDUCTASE"/>
    <property type="match status" value="1"/>
</dbReference>
<protein>
    <recommendedName>
        <fullName evidence="4">2-dehydropantoate 2-reductase</fullName>
        <ecNumber evidence="4">1.1.1.169</ecNumber>
    </recommendedName>
    <alternativeName>
        <fullName evidence="4">Ketopantoate reductase</fullName>
    </alternativeName>
</protein>
<dbReference type="UniPathway" id="UPA00028">
    <property type="reaction ID" value="UER00004"/>
</dbReference>
<comment type="similarity">
    <text evidence="1 4">Belongs to the ketopantoate reductase family.</text>
</comment>
<dbReference type="SUPFAM" id="SSF48179">
    <property type="entry name" value="6-phosphogluconate dehydrogenase C-terminal domain-like"/>
    <property type="match status" value="1"/>
</dbReference>
<dbReference type="InterPro" id="IPR003710">
    <property type="entry name" value="ApbA"/>
</dbReference>
<keyword evidence="4" id="KW-0566">Pantothenate biosynthesis</keyword>
<dbReference type="PANTHER" id="PTHR21708:SF26">
    <property type="entry name" value="2-DEHYDROPANTOATE 2-REDUCTASE"/>
    <property type="match status" value="1"/>
</dbReference>
<dbReference type="Proteomes" id="UP000199315">
    <property type="component" value="Unassembled WGS sequence"/>
</dbReference>
<accession>A0A1D3TQV4</accession>
<proteinExistence type="inferred from homology"/>
<keyword evidence="2 4" id="KW-0521">NADP</keyword>
<dbReference type="STRING" id="1619234.SAMN05421730_1003111"/>
<evidence type="ECO:0000259" key="6">
    <source>
        <dbReference type="Pfam" id="PF08546"/>
    </source>
</evidence>
<dbReference type="InterPro" id="IPR013752">
    <property type="entry name" value="KPA_reductase"/>
</dbReference>
<comment type="pathway">
    <text evidence="4">Cofactor biosynthesis; (R)-pantothenate biosynthesis; (R)-pantoate from 3-methyl-2-oxobutanoate: step 2/2.</text>
</comment>
<dbReference type="RefSeq" id="WP_091230816.1">
    <property type="nucleotide sequence ID" value="NZ_FMKA01000003.1"/>
</dbReference>
<organism evidence="7 8">
    <name type="scientific">Anaerobium acetethylicum</name>
    <dbReference type="NCBI Taxonomy" id="1619234"/>
    <lineage>
        <taxon>Bacteria</taxon>
        <taxon>Bacillati</taxon>
        <taxon>Bacillota</taxon>
        <taxon>Clostridia</taxon>
        <taxon>Lachnospirales</taxon>
        <taxon>Lachnospiraceae</taxon>
        <taxon>Anaerobium</taxon>
    </lineage>
</organism>
<dbReference type="GO" id="GO:0005737">
    <property type="term" value="C:cytoplasm"/>
    <property type="evidence" value="ECO:0007669"/>
    <property type="project" value="TreeGrafter"/>
</dbReference>
<comment type="function">
    <text evidence="4">Catalyzes the NADPH-dependent reduction of ketopantoate into pantoic acid.</text>
</comment>
<dbReference type="SUPFAM" id="SSF51735">
    <property type="entry name" value="NAD(P)-binding Rossmann-fold domains"/>
    <property type="match status" value="1"/>
</dbReference>
<dbReference type="InterPro" id="IPR051402">
    <property type="entry name" value="KPR-Related"/>
</dbReference>
<dbReference type="GO" id="GO:0015940">
    <property type="term" value="P:pantothenate biosynthetic process"/>
    <property type="evidence" value="ECO:0007669"/>
    <property type="project" value="UniProtKB-UniPathway"/>
</dbReference>
<dbReference type="Pfam" id="PF02558">
    <property type="entry name" value="ApbA"/>
    <property type="match status" value="1"/>
</dbReference>
<reference evidence="7 8" key="1">
    <citation type="submission" date="2016-09" db="EMBL/GenBank/DDBJ databases">
        <authorList>
            <person name="Capua I."/>
            <person name="De Benedictis P."/>
            <person name="Joannis T."/>
            <person name="Lombin L.H."/>
            <person name="Cattoli G."/>
        </authorList>
    </citation>
    <scope>NUCLEOTIDE SEQUENCE [LARGE SCALE GENOMIC DNA]</scope>
    <source>
        <strain evidence="7 8">GluBS11</strain>
    </source>
</reference>
<dbReference type="InterPro" id="IPR013332">
    <property type="entry name" value="KPR_N"/>
</dbReference>
<dbReference type="InterPro" id="IPR013328">
    <property type="entry name" value="6PGD_dom2"/>
</dbReference>
<evidence type="ECO:0000256" key="1">
    <source>
        <dbReference type="ARBA" id="ARBA00007870"/>
    </source>
</evidence>
<dbReference type="EMBL" id="FMKA01000003">
    <property type="protein sequence ID" value="SCP96012.1"/>
    <property type="molecule type" value="Genomic_DNA"/>
</dbReference>
<dbReference type="NCBIfam" id="TIGR00745">
    <property type="entry name" value="apbA_panE"/>
    <property type="match status" value="1"/>
</dbReference>
<feature type="domain" description="Ketopantoate reductase N-terminal" evidence="5">
    <location>
        <begin position="7"/>
        <end position="151"/>
    </location>
</feature>
<name>A0A1D3TQV4_9FIRM</name>
<keyword evidence="8" id="KW-1185">Reference proteome</keyword>
<keyword evidence="3 4" id="KW-0560">Oxidoreductase</keyword>
<sequence>MEIRNVSIIGLGALGVMYADFFTNRLGKEKVRVLADRDRIKRYSESRITCNGRECDFQYADIADPMEPADLLIFAVKYGGLQQAIRGAAPAVGENTLILSVLNGVSSEEDLIEAFGEDKVVFCVAQKMDALKDGSSVTYAHLGELAVGELDGRRSERLRRLTDFFDQAEFPYELPDDMKKHEWGKLLCNTGLNQTLMVYEGTFELVQKEGEARELMKGAMREVVAVANSLGIELGEADIDHWLEIINGLNPKGEPSMRQDARARRKSEVELFGGTICRLGRENNVPTPVNDFLYGRILEIEASY</sequence>
<comment type="catalytic activity">
    <reaction evidence="4">
        <text>(R)-pantoate + NADP(+) = 2-dehydropantoate + NADPH + H(+)</text>
        <dbReference type="Rhea" id="RHEA:16233"/>
        <dbReference type="ChEBI" id="CHEBI:11561"/>
        <dbReference type="ChEBI" id="CHEBI:15378"/>
        <dbReference type="ChEBI" id="CHEBI:15980"/>
        <dbReference type="ChEBI" id="CHEBI:57783"/>
        <dbReference type="ChEBI" id="CHEBI:58349"/>
        <dbReference type="EC" id="1.1.1.169"/>
    </reaction>
</comment>
<evidence type="ECO:0000313" key="7">
    <source>
        <dbReference type="EMBL" id="SCP96012.1"/>
    </source>
</evidence>
<feature type="domain" description="Ketopantoate reductase C-terminal" evidence="6">
    <location>
        <begin position="177"/>
        <end position="298"/>
    </location>
</feature>
<gene>
    <name evidence="7" type="ORF">SAMN05421730_1003111</name>
</gene>
<dbReference type="InterPro" id="IPR036291">
    <property type="entry name" value="NAD(P)-bd_dom_sf"/>
</dbReference>
<dbReference type="EC" id="1.1.1.169" evidence="4"/>
<evidence type="ECO:0000256" key="2">
    <source>
        <dbReference type="ARBA" id="ARBA00022857"/>
    </source>
</evidence>
<evidence type="ECO:0000313" key="8">
    <source>
        <dbReference type="Proteomes" id="UP000199315"/>
    </source>
</evidence>